<evidence type="ECO:0000313" key="3">
    <source>
        <dbReference type="Proteomes" id="UP000290288"/>
    </source>
</evidence>
<evidence type="ECO:0000256" key="1">
    <source>
        <dbReference type="SAM" id="MobiDB-lite"/>
    </source>
</evidence>
<organism evidence="2 3">
    <name type="scientific">Candolleomyces aberdarensis</name>
    <dbReference type="NCBI Taxonomy" id="2316362"/>
    <lineage>
        <taxon>Eukaryota</taxon>
        <taxon>Fungi</taxon>
        <taxon>Dikarya</taxon>
        <taxon>Basidiomycota</taxon>
        <taxon>Agaricomycotina</taxon>
        <taxon>Agaricomycetes</taxon>
        <taxon>Agaricomycetidae</taxon>
        <taxon>Agaricales</taxon>
        <taxon>Agaricineae</taxon>
        <taxon>Psathyrellaceae</taxon>
        <taxon>Candolleomyces</taxon>
    </lineage>
</organism>
<feature type="region of interest" description="Disordered" evidence="1">
    <location>
        <begin position="1"/>
        <end position="78"/>
    </location>
</feature>
<dbReference type="AlphaFoldDB" id="A0A4Q2DBQ6"/>
<feature type="region of interest" description="Disordered" evidence="1">
    <location>
        <begin position="721"/>
        <end position="740"/>
    </location>
</feature>
<feature type="compositionally biased region" description="Acidic residues" evidence="1">
    <location>
        <begin position="425"/>
        <end position="436"/>
    </location>
</feature>
<gene>
    <name evidence="2" type="ORF">EST38_g9410</name>
</gene>
<feature type="region of interest" description="Disordered" evidence="1">
    <location>
        <begin position="203"/>
        <end position="222"/>
    </location>
</feature>
<feature type="compositionally biased region" description="Polar residues" evidence="1">
    <location>
        <begin position="115"/>
        <end position="133"/>
    </location>
</feature>
<feature type="compositionally biased region" description="Low complexity" evidence="1">
    <location>
        <begin position="466"/>
        <end position="480"/>
    </location>
</feature>
<dbReference type="STRING" id="2316362.A0A4Q2DBQ6"/>
<feature type="compositionally biased region" description="Polar residues" evidence="1">
    <location>
        <begin position="509"/>
        <end position="519"/>
    </location>
</feature>
<evidence type="ECO:0000313" key="2">
    <source>
        <dbReference type="EMBL" id="RXW16442.1"/>
    </source>
</evidence>
<feature type="region of interest" description="Disordered" evidence="1">
    <location>
        <begin position="231"/>
        <end position="519"/>
    </location>
</feature>
<feature type="compositionally biased region" description="Basic and acidic residues" evidence="1">
    <location>
        <begin position="442"/>
        <end position="459"/>
    </location>
</feature>
<dbReference type="Proteomes" id="UP000290288">
    <property type="component" value="Unassembled WGS sequence"/>
</dbReference>
<feature type="region of interest" description="Disordered" evidence="1">
    <location>
        <begin position="91"/>
        <end position="137"/>
    </location>
</feature>
<protein>
    <submittedName>
        <fullName evidence="2">Uncharacterized protein</fullName>
    </submittedName>
</protein>
<dbReference type="EMBL" id="SDEE01000437">
    <property type="protein sequence ID" value="RXW16442.1"/>
    <property type="molecule type" value="Genomic_DNA"/>
</dbReference>
<feature type="compositionally biased region" description="Low complexity" evidence="1">
    <location>
        <begin position="725"/>
        <end position="738"/>
    </location>
</feature>
<feature type="compositionally biased region" description="Basic and acidic residues" evidence="1">
    <location>
        <begin position="334"/>
        <end position="363"/>
    </location>
</feature>
<feature type="compositionally biased region" description="Basic and acidic residues" evidence="1">
    <location>
        <begin position="288"/>
        <end position="299"/>
    </location>
</feature>
<feature type="compositionally biased region" description="Polar residues" evidence="1">
    <location>
        <begin position="1"/>
        <end position="19"/>
    </location>
</feature>
<feature type="region of interest" description="Disordered" evidence="1">
    <location>
        <begin position="152"/>
        <end position="182"/>
    </location>
</feature>
<sequence>MPSPSTVESWSQPGFSIATTGKPARMKPSGKNPRNPVKKKVANVKAERLAVRDNHEASATRIGDSASSKVALSPREEKNTCVQDEIIEIYSDSSDPPVGNLPLQPGDSVYRGPRVTNSRVHSVQAQRNVSPPITRQRARIIGPSALLSPAEISATHTRIVKRKDPSDLSTRPSKKSKRWLSLFSKPKRLSPSSIKPFKRILASPPALSSSDPEELPEPGVFLANLKRSRAPKSTFVDDEAHHASVNESGEASSKDGYDTSDSFIDDTAEGAVGRTNRSESAGAGSDADSDHDSSDARFQDDEEWGGINISGDEQEPERSDGGALSDGVASIAEEGSHAKEVVDERAIAHEKQGNSKLSKREIIKSALRQRDAKRHVRQAVDNSSKFGLPTPSTPVRFRGIPGDTLTTPTKPRVEKGKGRARTPTEDEASDYSDTTDENLLSDYERNMRRALRISRDENSARTPVRSSFTSGASSSKASVSKQEFIKPPFASPSTPLPAGPTQPLPKVPASSQSSNHQPTSILFNDASIKHHCTELPAVDDVNKKELQDNLLADDYAMCPHLRAGEIIPLNASLPQGHPSFSAWETVLTSDVRTAWSAVRFVDMPGAQYINPCRASPVRVDCKEVIPGKKFNLMRNGRPLTAVVSGWLESSQLTHLGTGPVKSKNIRVNFHCQEHERYSAWSCMVFGQPLVHAHMWLDALQISTRSVPKDSSVKPHVVGLFKKPAGGSSEGNSNDNGLGVDDHSLPYSADVPVYDARDTVPIDFNVDLPNLPALLPRFYGEIPRGSLVVVAHTMTLYLSSSGPHAGKWTLGCNILWVLLLGTPNAEAVMRGQGQ</sequence>
<feature type="compositionally biased region" description="Basic and acidic residues" evidence="1">
    <location>
        <begin position="45"/>
        <end position="58"/>
    </location>
</feature>
<comment type="caution">
    <text evidence="2">The sequence shown here is derived from an EMBL/GenBank/DDBJ whole genome shotgun (WGS) entry which is preliminary data.</text>
</comment>
<keyword evidence="3" id="KW-1185">Reference proteome</keyword>
<accession>A0A4Q2DBQ6</accession>
<proteinExistence type="predicted"/>
<feature type="compositionally biased region" description="Pro residues" evidence="1">
    <location>
        <begin position="494"/>
        <end position="506"/>
    </location>
</feature>
<name>A0A4Q2DBQ6_9AGAR</name>
<dbReference type="OrthoDB" id="3067694at2759"/>
<reference evidence="2 3" key="1">
    <citation type="submission" date="2019-01" db="EMBL/GenBank/DDBJ databases">
        <title>Draft genome sequence of Psathyrella aberdarensis IHI B618.</title>
        <authorList>
            <person name="Buettner E."/>
            <person name="Kellner H."/>
        </authorList>
    </citation>
    <scope>NUCLEOTIDE SEQUENCE [LARGE SCALE GENOMIC DNA]</scope>
    <source>
        <strain evidence="2 3">IHI B618</strain>
    </source>
</reference>